<dbReference type="Proteomes" id="UP000280073">
    <property type="component" value="Unassembled WGS sequence"/>
</dbReference>
<feature type="domain" description="Heavy metal binding" evidence="3">
    <location>
        <begin position="16"/>
        <end position="41"/>
    </location>
</feature>
<evidence type="ECO:0000256" key="2">
    <source>
        <dbReference type="SAM" id="Phobius"/>
    </source>
</evidence>
<dbReference type="PANTHER" id="PTHR43520:SF8">
    <property type="entry name" value="P-TYPE CU(+) TRANSPORTER"/>
    <property type="match status" value="1"/>
</dbReference>
<keyword evidence="2" id="KW-0812">Transmembrane</keyword>
<keyword evidence="1" id="KW-1278">Translocase</keyword>
<dbReference type="Pfam" id="PF19335">
    <property type="entry name" value="HMBD"/>
    <property type="match status" value="1"/>
</dbReference>
<organism evidence="4 5">
    <name type="scientific">Acinetobacter baumannii</name>
    <dbReference type="NCBI Taxonomy" id="470"/>
    <lineage>
        <taxon>Bacteria</taxon>
        <taxon>Pseudomonadati</taxon>
        <taxon>Pseudomonadota</taxon>
        <taxon>Gammaproteobacteria</taxon>
        <taxon>Moraxellales</taxon>
        <taxon>Moraxellaceae</taxon>
        <taxon>Acinetobacter</taxon>
        <taxon>Acinetobacter calcoaceticus/baumannii complex</taxon>
    </lineage>
</organism>
<evidence type="ECO:0000313" key="5">
    <source>
        <dbReference type="Proteomes" id="UP000280073"/>
    </source>
</evidence>
<dbReference type="AlphaFoldDB" id="A0A3R9TKT2"/>
<dbReference type="GO" id="GO:0055070">
    <property type="term" value="P:copper ion homeostasis"/>
    <property type="evidence" value="ECO:0007669"/>
    <property type="project" value="TreeGrafter"/>
</dbReference>
<accession>A0A3R9TKT2</accession>
<reference evidence="4 5" key="1">
    <citation type="submission" date="2018-10" db="EMBL/GenBank/DDBJ databases">
        <title>GWAS and RNA-Seq identify cryptic mechanisms of antimicrobial resistance in Acinetobacter baumannii.</title>
        <authorList>
            <person name="Sahl J.W."/>
        </authorList>
    </citation>
    <scope>NUCLEOTIDE SEQUENCE [LARGE SCALE GENOMIC DNA]</scope>
    <source>
        <strain evidence="4 5">TG28175</strain>
    </source>
</reference>
<evidence type="ECO:0000259" key="3">
    <source>
        <dbReference type="Pfam" id="PF19335"/>
    </source>
</evidence>
<sequence length="215" mass="24044">MEAQSNSVNANTSSIYTCPMHPEIRQNHPGNCPICGMSLEPLLPNLDEADDNPELKDFKRRFWYTLPLTLIVVFLAMFGHQLNWFEMKVQSWIELVLTLPIVFWAGWPFFVRCWHSILNRSPNMWTLIGIGTGAAFIYSVVGTLAPQVFPASFISMGRVAVYFEATAAIISLTLLGQVLELKARSQTSTAIKSLLGLAPKTARKINKDGTEEDIP</sequence>
<proteinExistence type="predicted"/>
<keyword evidence="2" id="KW-0472">Membrane</keyword>
<dbReference type="GO" id="GO:0043682">
    <property type="term" value="F:P-type divalent copper transporter activity"/>
    <property type="evidence" value="ECO:0007669"/>
    <property type="project" value="TreeGrafter"/>
</dbReference>
<feature type="transmembrane region" description="Helical" evidence="2">
    <location>
        <begin position="92"/>
        <end position="111"/>
    </location>
</feature>
<protein>
    <submittedName>
        <fullName evidence="4">Heavy metal translocating P-type ATPase</fullName>
    </submittedName>
</protein>
<dbReference type="GO" id="GO:0016020">
    <property type="term" value="C:membrane"/>
    <property type="evidence" value="ECO:0007669"/>
    <property type="project" value="TreeGrafter"/>
</dbReference>
<keyword evidence="2" id="KW-1133">Transmembrane helix</keyword>
<evidence type="ECO:0000256" key="1">
    <source>
        <dbReference type="ARBA" id="ARBA00022967"/>
    </source>
</evidence>
<gene>
    <name evidence="4" type="ORF">EA686_25945</name>
</gene>
<dbReference type="EMBL" id="RFDI01002104">
    <property type="protein sequence ID" value="RSR29064.1"/>
    <property type="molecule type" value="Genomic_DNA"/>
</dbReference>
<comment type="caution">
    <text evidence="4">The sequence shown here is derived from an EMBL/GenBank/DDBJ whole genome shotgun (WGS) entry which is preliminary data.</text>
</comment>
<name>A0A3R9TKT2_ACIBA</name>
<feature type="transmembrane region" description="Helical" evidence="2">
    <location>
        <begin position="123"/>
        <end position="141"/>
    </location>
</feature>
<dbReference type="InterPro" id="IPR045800">
    <property type="entry name" value="HMBD"/>
</dbReference>
<feature type="non-terminal residue" evidence="4">
    <location>
        <position position="215"/>
    </location>
</feature>
<feature type="transmembrane region" description="Helical" evidence="2">
    <location>
        <begin position="62"/>
        <end position="80"/>
    </location>
</feature>
<evidence type="ECO:0000313" key="4">
    <source>
        <dbReference type="EMBL" id="RSR29064.1"/>
    </source>
</evidence>
<dbReference type="PANTHER" id="PTHR43520">
    <property type="entry name" value="ATP7, ISOFORM B"/>
    <property type="match status" value="1"/>
</dbReference>
<feature type="transmembrane region" description="Helical" evidence="2">
    <location>
        <begin position="161"/>
        <end position="179"/>
    </location>
</feature>
<dbReference type="GO" id="GO:0005507">
    <property type="term" value="F:copper ion binding"/>
    <property type="evidence" value="ECO:0007669"/>
    <property type="project" value="TreeGrafter"/>
</dbReference>